<dbReference type="EMBL" id="CAADFA010000601">
    <property type="protein sequence ID" value="VFJ71549.1"/>
    <property type="molecule type" value="Genomic_DNA"/>
</dbReference>
<dbReference type="EMBL" id="CAADFL010000049">
    <property type="protein sequence ID" value="VFK07729.1"/>
    <property type="molecule type" value="Genomic_DNA"/>
</dbReference>
<dbReference type="AlphaFoldDB" id="A0A450S6X2"/>
<evidence type="ECO:0008006" key="4">
    <source>
        <dbReference type="Google" id="ProtNLM"/>
    </source>
</evidence>
<dbReference type="EMBL" id="CAADEZ010000049">
    <property type="protein sequence ID" value="VFJ47626.1"/>
    <property type="molecule type" value="Genomic_DNA"/>
</dbReference>
<sequence length="423" mass="48584">MGKLFPVGRFTHRMRCLFPALYPEGSERLPSLGYKKMDSGIDYRELNAFIKKKGFYRYLKMKLVNFFLMKKCRPVEFGAESCAKGCDVLILHASRKSRKIGRKKKLIARLEQQGLDISEDIERKAKEISELGCITGDLSAPSVFRLYEGFANYLNRKHNPKIILTDKNGSLLSPFLKRRPGNSLAPTFHLAHATLNAQSSKFDMIDYNYYCIYGQSSLDYLNSLEGKFGSAELILGGSYFINEDYRPFDADPLLPPLILGMGPEMENSPMVRNYEIPLAWIGSHPSEKVLVRLHQRSDGKFWREAAERHENIEILPAESFKHSILRSSMVFFIYTNAIIDASLFHIPSIMIADADVRDYLQTERFFGQRCRTPQETGQRVEEIRGSYAYYREKAARFSHYHIERGFDSLDFITNTIVGIVAKK</sequence>
<evidence type="ECO:0000313" key="3">
    <source>
        <dbReference type="EMBL" id="VFK07729.1"/>
    </source>
</evidence>
<protein>
    <recommendedName>
        <fullName evidence="4">CDP-Glycerol:Poly(Glycerophosphate) glycerophosphotransferase</fullName>
    </recommendedName>
</protein>
<proteinExistence type="predicted"/>
<name>A0A450S6X2_9GAMM</name>
<reference evidence="1" key="1">
    <citation type="submission" date="2019-02" db="EMBL/GenBank/DDBJ databases">
        <authorList>
            <person name="Gruber-Vodicka R. H."/>
            <person name="Seah K. B. B."/>
        </authorList>
    </citation>
    <scope>NUCLEOTIDE SEQUENCE</scope>
    <source>
        <strain evidence="1">BECK_BZ163</strain>
        <strain evidence="3">BECK_BZ164</strain>
        <strain evidence="2">BECK_BZ165</strain>
    </source>
</reference>
<gene>
    <name evidence="1" type="ORF">BECKFM1743A_GA0114220_1004917</name>
    <name evidence="3" type="ORF">BECKFM1743B_GA0114221_1004917</name>
    <name evidence="2" type="ORF">BECKFM1743C_GA0114222_106011</name>
</gene>
<evidence type="ECO:0000313" key="1">
    <source>
        <dbReference type="EMBL" id="VFJ47626.1"/>
    </source>
</evidence>
<accession>A0A450S6X2</accession>
<organism evidence="1">
    <name type="scientific">Candidatus Kentrum sp. FM</name>
    <dbReference type="NCBI Taxonomy" id="2126340"/>
    <lineage>
        <taxon>Bacteria</taxon>
        <taxon>Pseudomonadati</taxon>
        <taxon>Pseudomonadota</taxon>
        <taxon>Gammaproteobacteria</taxon>
        <taxon>Candidatus Kentrum</taxon>
    </lineage>
</organism>
<evidence type="ECO:0000313" key="2">
    <source>
        <dbReference type="EMBL" id="VFJ71549.1"/>
    </source>
</evidence>